<dbReference type="InterPro" id="IPR013747">
    <property type="entry name" value="ACP_syn_III_C"/>
</dbReference>
<gene>
    <name evidence="4" type="ORF">Daura_28790</name>
</gene>
<keyword evidence="1" id="KW-0808">Transferase</keyword>
<dbReference type="AlphaFoldDB" id="A0A9Q9ICA4"/>
<evidence type="ECO:0000259" key="3">
    <source>
        <dbReference type="Pfam" id="PF08541"/>
    </source>
</evidence>
<dbReference type="Gene3D" id="3.40.47.10">
    <property type="match status" value="2"/>
</dbReference>
<dbReference type="EMBL" id="CP073767">
    <property type="protein sequence ID" value="UWZ50809.1"/>
    <property type="molecule type" value="Genomic_DNA"/>
</dbReference>
<sequence>MRSSPPLSEPPAIAAIGAWLPPGREDAAGAVAAGRLDTETAERLGYDRLAVSDEHAGPEMAVLAAGKALAEAGWSGADLDLVVHSWIYHQGHDFWSPPHYVASQVGAHDALAVGVQQTSNGCVAALEVALSRLAADPGVRRCLVTTGDRFAGPAFDRWFGDIDVAYGDAGTALLLDRSGGPYRLLSVASVCVPRYEVLYRGDDPFSPAPRTPRDRVDARRTKMVFRAGGGWLQFVGTLRNAVQRAVREALADADLTLDDPRVRYLYMPRIGTGAITQFYGPAAADIGLRHAEIVVAGRDTGHLGAGDPAANLADLDAGQLLAPGEVALLLSAGNGYTWSCVAVRRD</sequence>
<name>A0A9Q9ICA4_9ACTN</name>
<dbReference type="PANTHER" id="PTHR34069">
    <property type="entry name" value="3-OXOACYL-[ACYL-CARRIER-PROTEIN] SYNTHASE 3"/>
    <property type="match status" value="1"/>
</dbReference>
<dbReference type="InterPro" id="IPR016039">
    <property type="entry name" value="Thiolase-like"/>
</dbReference>
<dbReference type="GO" id="GO:0044550">
    <property type="term" value="P:secondary metabolite biosynthetic process"/>
    <property type="evidence" value="ECO:0007669"/>
    <property type="project" value="TreeGrafter"/>
</dbReference>
<evidence type="ECO:0000313" key="5">
    <source>
        <dbReference type="Proteomes" id="UP001058003"/>
    </source>
</evidence>
<organism evidence="4 5">
    <name type="scientific">Dactylosporangium aurantiacum</name>
    <dbReference type="NCBI Taxonomy" id="35754"/>
    <lineage>
        <taxon>Bacteria</taxon>
        <taxon>Bacillati</taxon>
        <taxon>Actinomycetota</taxon>
        <taxon>Actinomycetes</taxon>
        <taxon>Micromonosporales</taxon>
        <taxon>Micromonosporaceae</taxon>
        <taxon>Dactylosporangium</taxon>
    </lineage>
</organism>
<keyword evidence="5" id="KW-1185">Reference proteome</keyword>
<dbReference type="SUPFAM" id="SSF53901">
    <property type="entry name" value="Thiolase-like"/>
    <property type="match status" value="1"/>
</dbReference>
<keyword evidence="2" id="KW-0012">Acyltransferase</keyword>
<dbReference type="KEGG" id="daur:Daura_28790"/>
<reference evidence="4" key="1">
    <citation type="submission" date="2021-04" db="EMBL/GenBank/DDBJ databases">
        <title>Dactylosporangium aurantiacum NRRL B-8018 full assembly.</title>
        <authorList>
            <person name="Hartkoorn R.C."/>
            <person name="Beaudoing E."/>
            <person name="Hot D."/>
        </authorList>
    </citation>
    <scope>NUCLEOTIDE SEQUENCE</scope>
    <source>
        <strain evidence="4">NRRL B-8018</strain>
    </source>
</reference>
<dbReference type="PANTHER" id="PTHR34069:SF2">
    <property type="entry name" value="BETA-KETOACYL-[ACYL-CARRIER-PROTEIN] SYNTHASE III"/>
    <property type="match status" value="1"/>
</dbReference>
<dbReference type="Proteomes" id="UP001058003">
    <property type="component" value="Chromosome"/>
</dbReference>
<dbReference type="RefSeq" id="WP_081970537.1">
    <property type="nucleotide sequence ID" value="NZ_CP073767.1"/>
</dbReference>
<protein>
    <submittedName>
        <fullName evidence="4">Ketoacyl-ACP synthase III family protein</fullName>
    </submittedName>
</protein>
<evidence type="ECO:0000256" key="1">
    <source>
        <dbReference type="ARBA" id="ARBA00022679"/>
    </source>
</evidence>
<dbReference type="Pfam" id="PF08541">
    <property type="entry name" value="ACP_syn_III_C"/>
    <property type="match status" value="1"/>
</dbReference>
<feature type="domain" description="Beta-ketoacyl-[acyl-carrier-protein] synthase III C-terminal" evidence="3">
    <location>
        <begin position="282"/>
        <end position="344"/>
    </location>
</feature>
<proteinExistence type="predicted"/>
<evidence type="ECO:0000256" key="2">
    <source>
        <dbReference type="ARBA" id="ARBA00023315"/>
    </source>
</evidence>
<dbReference type="CDD" id="cd00827">
    <property type="entry name" value="init_cond_enzymes"/>
    <property type="match status" value="1"/>
</dbReference>
<accession>A0A9Q9ICA4</accession>
<dbReference type="GO" id="GO:0016746">
    <property type="term" value="F:acyltransferase activity"/>
    <property type="evidence" value="ECO:0007669"/>
    <property type="project" value="UniProtKB-KW"/>
</dbReference>
<evidence type="ECO:0000313" key="4">
    <source>
        <dbReference type="EMBL" id="UWZ50809.1"/>
    </source>
</evidence>